<reference evidence="2" key="1">
    <citation type="submission" date="2021-12" db="EMBL/GenBank/DDBJ databases">
        <title>taxonomy of Moraxella sp. ZY201224.</title>
        <authorList>
            <person name="Li F."/>
        </authorList>
    </citation>
    <scope>NUCLEOTIDE SEQUENCE</scope>
    <source>
        <strain evidence="2">ZY201224</strain>
    </source>
</reference>
<evidence type="ECO:0000313" key="2">
    <source>
        <dbReference type="EMBL" id="UXZ04097.1"/>
    </source>
</evidence>
<evidence type="ECO:0000259" key="1">
    <source>
        <dbReference type="Pfam" id="PF26348"/>
    </source>
</evidence>
<name>A0ABY6F239_9GAMM</name>
<evidence type="ECO:0000313" key="3">
    <source>
        <dbReference type="Proteomes" id="UP001063782"/>
    </source>
</evidence>
<keyword evidence="3" id="KW-1185">Reference proteome</keyword>
<dbReference type="InterPro" id="IPR058712">
    <property type="entry name" value="SRA_ScoMcrA"/>
</dbReference>
<sequence>MLINNYQIGTIFTNQDLMDTFKVSNAGGMRRSKQANCLILINKTDSIYKNYWQEDIFYYIGMGLKGDQDINFAQNKTLVESVFNGVQILLFNSSKPNHYQYAGEVCLAGEPFYQMQQDEDNKNRKVVVFPLKNV</sequence>
<organism evidence="2 3">
    <name type="scientific">Moraxella nasicaprae</name>
    <dbReference type="NCBI Taxonomy" id="2904122"/>
    <lineage>
        <taxon>Bacteria</taxon>
        <taxon>Pseudomonadati</taxon>
        <taxon>Pseudomonadota</taxon>
        <taxon>Gammaproteobacteria</taxon>
        <taxon>Moraxellales</taxon>
        <taxon>Moraxellaceae</taxon>
        <taxon>Moraxella</taxon>
    </lineage>
</organism>
<dbReference type="EMBL" id="CP089977">
    <property type="protein sequence ID" value="UXZ04097.1"/>
    <property type="molecule type" value="Genomic_DNA"/>
</dbReference>
<dbReference type="Pfam" id="PF26348">
    <property type="entry name" value="SRA_ScoMcrA"/>
    <property type="match status" value="1"/>
</dbReference>
<proteinExistence type="predicted"/>
<dbReference type="RefSeq" id="WP_263075578.1">
    <property type="nucleotide sequence ID" value="NZ_CP089977.1"/>
</dbReference>
<accession>A0ABY6F239</accession>
<dbReference type="Proteomes" id="UP001063782">
    <property type="component" value="Chromosome"/>
</dbReference>
<gene>
    <name evidence="2" type="ORF">LU297_05605</name>
</gene>
<protein>
    <recommendedName>
        <fullName evidence="1">ScoMcrA-like SRA domain-containing protein</fullName>
    </recommendedName>
</protein>
<feature type="domain" description="ScoMcrA-like SRA" evidence="1">
    <location>
        <begin position="11"/>
        <end position="134"/>
    </location>
</feature>